<name>A0A1I7YS57_9BILA</name>
<dbReference type="Proteomes" id="UP000095287">
    <property type="component" value="Unplaced"/>
</dbReference>
<protein>
    <submittedName>
        <fullName evidence="3">Uncharacterized protein</fullName>
    </submittedName>
</protein>
<evidence type="ECO:0000256" key="1">
    <source>
        <dbReference type="SAM" id="MobiDB-lite"/>
    </source>
</evidence>
<accession>A0A1I7YS57</accession>
<reference evidence="3" key="1">
    <citation type="submission" date="2016-11" db="UniProtKB">
        <authorList>
            <consortium name="WormBaseParasite"/>
        </authorList>
    </citation>
    <scope>IDENTIFICATION</scope>
</reference>
<keyword evidence="2" id="KW-1185">Reference proteome</keyword>
<feature type="compositionally biased region" description="Polar residues" evidence="1">
    <location>
        <begin position="43"/>
        <end position="53"/>
    </location>
</feature>
<organism evidence="2 3">
    <name type="scientific">Steinernema glaseri</name>
    <dbReference type="NCBI Taxonomy" id="37863"/>
    <lineage>
        <taxon>Eukaryota</taxon>
        <taxon>Metazoa</taxon>
        <taxon>Ecdysozoa</taxon>
        <taxon>Nematoda</taxon>
        <taxon>Chromadorea</taxon>
        <taxon>Rhabditida</taxon>
        <taxon>Tylenchina</taxon>
        <taxon>Panagrolaimomorpha</taxon>
        <taxon>Strongyloidoidea</taxon>
        <taxon>Steinernematidae</taxon>
        <taxon>Steinernema</taxon>
    </lineage>
</organism>
<feature type="region of interest" description="Disordered" evidence="1">
    <location>
        <begin position="43"/>
        <end position="76"/>
    </location>
</feature>
<dbReference type="AlphaFoldDB" id="A0A1I7YS57"/>
<sequence length="76" mass="9007">MPTFSRASHESWRMVTEFFINKRTPSRSWTEYLKVFTSVDMNLPQSGDMNRSSLKLRDHPSAFECHGNRDERRESP</sequence>
<dbReference type="WBParaSite" id="L893_g19289.t1">
    <property type="protein sequence ID" value="L893_g19289.t1"/>
    <property type="gene ID" value="L893_g19289"/>
</dbReference>
<proteinExistence type="predicted"/>
<evidence type="ECO:0000313" key="2">
    <source>
        <dbReference type="Proteomes" id="UP000095287"/>
    </source>
</evidence>
<feature type="compositionally biased region" description="Basic and acidic residues" evidence="1">
    <location>
        <begin position="55"/>
        <end position="76"/>
    </location>
</feature>
<evidence type="ECO:0000313" key="3">
    <source>
        <dbReference type="WBParaSite" id="L893_g19289.t1"/>
    </source>
</evidence>